<dbReference type="InterPro" id="IPR013320">
    <property type="entry name" value="ConA-like_dom_sf"/>
</dbReference>
<comment type="caution">
    <text evidence="3">The sequence shown here is derived from an EMBL/GenBank/DDBJ whole genome shotgun (WGS) entry which is preliminary data.</text>
</comment>
<dbReference type="PANTHER" id="PTHR38121">
    <property type="entry name" value="GH16 DOMAIN-CONTAINING PROTEIN"/>
    <property type="match status" value="1"/>
</dbReference>
<dbReference type="GO" id="GO:0004553">
    <property type="term" value="F:hydrolase activity, hydrolyzing O-glycosyl compounds"/>
    <property type="evidence" value="ECO:0007669"/>
    <property type="project" value="InterPro"/>
</dbReference>
<dbReference type="CDD" id="cd00413">
    <property type="entry name" value="Glyco_hydrolase_16"/>
    <property type="match status" value="1"/>
</dbReference>
<feature type="signal peptide" evidence="1">
    <location>
        <begin position="1"/>
        <end position="35"/>
    </location>
</feature>
<sequence length="366" mass="40426">MLARGGQPAVGGALPLHRILLALFWCLSALPAATAYTNCSAFSTNGTAASQFSYYRFYDFRNIPSDTWDSVQNATSPNNETAGASTSDMSWSLDWQRRDGLRYAENDPNNPLLPIDYQLSKVAMTNVTDDSDATTALSFLSSRENEASQQSSGIDFNEDSILYLSLRLKARVTGDPGACAAFFTYENDTQEADMELLTRDDQDIVGFNTQPSIDVHGNYINATHFNMSLPNDLTREKWITYRMDWVSDQVVWYVDGVQMANTYTNVPVEPSHLYLTMWGNGGTWTRMMTLGDSALLEIQWIEVTYNLSDATPIANASGTVCNLDDTDTAGSFQPFIFPAPHDDTSSGYKLGINAFLTISAIILALI</sequence>
<reference evidence="3" key="1">
    <citation type="journal article" date="2021" name="Nat. Commun.">
        <title>Genetic determinants of endophytism in the Arabidopsis root mycobiome.</title>
        <authorList>
            <person name="Mesny F."/>
            <person name="Miyauchi S."/>
            <person name="Thiergart T."/>
            <person name="Pickel B."/>
            <person name="Atanasova L."/>
            <person name="Karlsson M."/>
            <person name="Huettel B."/>
            <person name="Barry K.W."/>
            <person name="Haridas S."/>
            <person name="Chen C."/>
            <person name="Bauer D."/>
            <person name="Andreopoulos W."/>
            <person name="Pangilinan J."/>
            <person name="LaButti K."/>
            <person name="Riley R."/>
            <person name="Lipzen A."/>
            <person name="Clum A."/>
            <person name="Drula E."/>
            <person name="Henrissat B."/>
            <person name="Kohler A."/>
            <person name="Grigoriev I.V."/>
            <person name="Martin F.M."/>
            <person name="Hacquard S."/>
        </authorList>
    </citation>
    <scope>NUCLEOTIDE SEQUENCE</scope>
    <source>
        <strain evidence="3">MPI-SDFR-AT-0073</strain>
    </source>
</reference>
<evidence type="ECO:0000313" key="3">
    <source>
        <dbReference type="EMBL" id="KAH6660637.1"/>
    </source>
</evidence>
<dbReference type="RefSeq" id="XP_045964768.1">
    <property type="nucleotide sequence ID" value="XM_046106445.1"/>
</dbReference>
<dbReference type="AlphaFoldDB" id="A0A9P8UYP4"/>
<dbReference type="GO" id="GO:0005975">
    <property type="term" value="P:carbohydrate metabolic process"/>
    <property type="evidence" value="ECO:0007669"/>
    <property type="project" value="InterPro"/>
</dbReference>
<dbReference type="PANTHER" id="PTHR38121:SF4">
    <property type="entry name" value="GH16 DOMAIN-CONTAINING PROTEIN-RELATED"/>
    <property type="match status" value="1"/>
</dbReference>
<dbReference type="SUPFAM" id="SSF49899">
    <property type="entry name" value="Concanavalin A-like lectins/glucanases"/>
    <property type="match status" value="1"/>
</dbReference>
<evidence type="ECO:0000256" key="1">
    <source>
        <dbReference type="SAM" id="SignalP"/>
    </source>
</evidence>
<dbReference type="EMBL" id="JAGPXC010000001">
    <property type="protein sequence ID" value="KAH6660637.1"/>
    <property type="molecule type" value="Genomic_DNA"/>
</dbReference>
<organism evidence="3 4">
    <name type="scientific">Truncatella angustata</name>
    <dbReference type="NCBI Taxonomy" id="152316"/>
    <lineage>
        <taxon>Eukaryota</taxon>
        <taxon>Fungi</taxon>
        <taxon>Dikarya</taxon>
        <taxon>Ascomycota</taxon>
        <taxon>Pezizomycotina</taxon>
        <taxon>Sordariomycetes</taxon>
        <taxon>Xylariomycetidae</taxon>
        <taxon>Amphisphaeriales</taxon>
        <taxon>Sporocadaceae</taxon>
        <taxon>Truncatella</taxon>
    </lineage>
</organism>
<dbReference type="Pfam" id="PF00722">
    <property type="entry name" value="Glyco_hydro_16"/>
    <property type="match status" value="1"/>
</dbReference>
<dbReference type="Proteomes" id="UP000758603">
    <property type="component" value="Unassembled WGS sequence"/>
</dbReference>
<evidence type="ECO:0000313" key="4">
    <source>
        <dbReference type="Proteomes" id="UP000758603"/>
    </source>
</evidence>
<evidence type="ECO:0000259" key="2">
    <source>
        <dbReference type="PROSITE" id="PS51762"/>
    </source>
</evidence>
<feature type="chain" id="PRO_5040157140" evidence="1">
    <location>
        <begin position="36"/>
        <end position="366"/>
    </location>
</feature>
<dbReference type="InterPro" id="IPR000757">
    <property type="entry name" value="Beta-glucanase-like"/>
</dbReference>
<dbReference type="GeneID" id="70135336"/>
<dbReference type="PROSITE" id="PS51762">
    <property type="entry name" value="GH16_2"/>
    <property type="match status" value="1"/>
</dbReference>
<keyword evidence="4" id="KW-1185">Reference proteome</keyword>
<name>A0A9P8UYP4_9PEZI</name>
<accession>A0A9P8UYP4</accession>
<gene>
    <name evidence="3" type="ORF">BKA67DRAFT_653804</name>
</gene>
<feature type="domain" description="GH16" evidence="2">
    <location>
        <begin position="58"/>
        <end position="309"/>
    </location>
</feature>
<proteinExistence type="predicted"/>
<dbReference type="Gene3D" id="2.60.120.200">
    <property type="match status" value="1"/>
</dbReference>
<dbReference type="OrthoDB" id="4388755at2759"/>
<keyword evidence="1" id="KW-0732">Signal</keyword>
<protein>
    <submittedName>
        <fullName evidence="3">Concanavalin A-like lectin/glucanase domain-containing protein</fullName>
    </submittedName>
</protein>